<dbReference type="Gene3D" id="3.40.50.300">
    <property type="entry name" value="P-loop containing nucleotide triphosphate hydrolases"/>
    <property type="match status" value="1"/>
</dbReference>
<feature type="binding site" evidence="11">
    <location>
        <position position="231"/>
    </location>
    <ligand>
        <name>UTP</name>
        <dbReference type="ChEBI" id="CHEBI:46398"/>
    </ligand>
</feature>
<organism evidence="14 15">
    <name type="scientific">Candidatus Iainarchaeum sp</name>
    <dbReference type="NCBI Taxonomy" id="3101447"/>
    <lineage>
        <taxon>Archaea</taxon>
        <taxon>Candidatus Iainarchaeota</taxon>
        <taxon>Candidatus Iainarchaeia</taxon>
        <taxon>Candidatus Iainarchaeales</taxon>
        <taxon>Candidatus Iainarchaeaceae</taxon>
        <taxon>Candidatus Iainarchaeum</taxon>
    </lineage>
</organism>
<dbReference type="EMBL" id="JAGVWC010000011">
    <property type="protein sequence ID" value="MBS3062005.1"/>
    <property type="molecule type" value="Genomic_DNA"/>
</dbReference>
<comment type="catalytic activity">
    <reaction evidence="11">
        <text>UTP + NH4(+) + ATP = CTP + ADP + phosphate + 2 H(+)</text>
        <dbReference type="Rhea" id="RHEA:16597"/>
        <dbReference type="ChEBI" id="CHEBI:15378"/>
        <dbReference type="ChEBI" id="CHEBI:28938"/>
        <dbReference type="ChEBI" id="CHEBI:30616"/>
        <dbReference type="ChEBI" id="CHEBI:37563"/>
        <dbReference type="ChEBI" id="CHEBI:43474"/>
        <dbReference type="ChEBI" id="CHEBI:46398"/>
        <dbReference type="ChEBI" id="CHEBI:456216"/>
    </reaction>
</comment>
<dbReference type="Pfam" id="PF06418">
    <property type="entry name" value="CTP_synth_N"/>
    <property type="match status" value="1"/>
</dbReference>
<evidence type="ECO:0000313" key="14">
    <source>
        <dbReference type="EMBL" id="MBS3062005.1"/>
    </source>
</evidence>
<feature type="active site" description="Nucleophile; for glutamine hydrolysis" evidence="11">
    <location>
        <position position="395"/>
    </location>
</feature>
<keyword evidence="3 11" id="KW-0436">Ligase</keyword>
<feature type="binding site" evidence="11">
    <location>
        <begin position="23"/>
        <end position="28"/>
    </location>
    <ligand>
        <name>ATP</name>
        <dbReference type="ChEBI" id="CHEBI:30616"/>
    </ligand>
</feature>
<comment type="miscellaneous">
    <text evidence="11">CTPSs have evolved a hybrid strategy for distinguishing between UTP and CTP. The overlapping regions of the product feedback inhibitory and substrate sites recognize a common feature in both compounds, the triphosphate moiety. To differentiate isosteric substrate and product pyrimidine rings, an additional pocket far from the expected kinase/ligase catalytic site, specifically recognizes the cytosine and ribose portions of the product inhibitor.</text>
</comment>
<accession>A0A8T4LFF5</accession>
<comment type="function">
    <text evidence="11">Catalyzes the ATP-dependent amination of UTP to CTP with either L-glutamine or ammonia as the source of nitrogen. Regulates intracellular CTP levels through interactions with the four ribonucleotide triphosphates.</text>
</comment>
<dbReference type="InterPro" id="IPR017926">
    <property type="entry name" value="GATASE"/>
</dbReference>
<evidence type="ECO:0000256" key="7">
    <source>
        <dbReference type="ARBA" id="ARBA00022842"/>
    </source>
</evidence>
<dbReference type="PANTHER" id="PTHR11550:SF0">
    <property type="entry name" value="CTP SYNTHASE-RELATED"/>
    <property type="match status" value="1"/>
</dbReference>
<feature type="binding site" evidence="11">
    <location>
        <begin position="396"/>
        <end position="399"/>
    </location>
    <ligand>
        <name>L-glutamine</name>
        <dbReference type="ChEBI" id="CHEBI:58359"/>
    </ligand>
</feature>
<keyword evidence="8 11" id="KW-0315">Glutamine amidotransferase</keyword>
<feature type="binding site" evidence="11">
    <location>
        <position position="249"/>
    </location>
    <ligand>
        <name>ATP</name>
        <dbReference type="ChEBI" id="CHEBI:30616"/>
    </ligand>
</feature>
<dbReference type="InterPro" id="IPR033828">
    <property type="entry name" value="GATase1_CTP_Synthase"/>
</dbReference>
<feature type="binding site" evidence="11">
    <location>
        <position position="80"/>
    </location>
    <ligand>
        <name>Mg(2+)</name>
        <dbReference type="ChEBI" id="CHEBI:18420"/>
    </ligand>
</feature>
<feature type="binding site" evidence="11">
    <location>
        <begin position="195"/>
        <end position="200"/>
    </location>
    <ligand>
        <name>UTP</name>
        <dbReference type="ChEBI" id="CHEBI:46398"/>
    </ligand>
</feature>
<evidence type="ECO:0000259" key="13">
    <source>
        <dbReference type="Pfam" id="PF06418"/>
    </source>
</evidence>
<evidence type="ECO:0000256" key="3">
    <source>
        <dbReference type="ARBA" id="ARBA00022598"/>
    </source>
</evidence>
<dbReference type="GO" id="GO:0042802">
    <property type="term" value="F:identical protein binding"/>
    <property type="evidence" value="ECO:0007669"/>
    <property type="project" value="TreeGrafter"/>
</dbReference>
<feature type="region of interest" description="Amidoligase domain" evidence="11">
    <location>
        <begin position="1"/>
        <end position="274"/>
    </location>
</feature>
<feature type="binding site" evidence="11">
    <location>
        <position position="150"/>
    </location>
    <ligand>
        <name>Mg(2+)</name>
        <dbReference type="ChEBI" id="CHEBI:18420"/>
    </ligand>
</feature>
<feature type="binding site" evidence="11">
    <location>
        <position position="22"/>
    </location>
    <ligand>
        <name>CTP</name>
        <dbReference type="ChEBI" id="CHEBI:37563"/>
        <note>allosteric inhibitor</note>
    </ligand>
</feature>
<evidence type="ECO:0000259" key="12">
    <source>
        <dbReference type="Pfam" id="PF00117"/>
    </source>
</evidence>
<dbReference type="InterPro" id="IPR027417">
    <property type="entry name" value="P-loop_NTPase"/>
</dbReference>
<evidence type="ECO:0000256" key="8">
    <source>
        <dbReference type="ARBA" id="ARBA00022962"/>
    </source>
</evidence>
<feature type="binding site" evidence="11">
    <location>
        <position position="22"/>
    </location>
    <ligand>
        <name>UTP</name>
        <dbReference type="ChEBI" id="CHEBI:46398"/>
    </ligand>
</feature>
<dbReference type="PANTHER" id="PTHR11550">
    <property type="entry name" value="CTP SYNTHASE"/>
    <property type="match status" value="1"/>
</dbReference>
<feature type="domain" description="CTP synthase N-terminal" evidence="13">
    <location>
        <begin position="12"/>
        <end position="274"/>
    </location>
</feature>
<evidence type="ECO:0000256" key="9">
    <source>
        <dbReference type="ARBA" id="ARBA00022975"/>
    </source>
</evidence>
<evidence type="ECO:0000256" key="6">
    <source>
        <dbReference type="ARBA" id="ARBA00022840"/>
    </source>
</evidence>
<gene>
    <name evidence="11" type="primary">pyrG</name>
    <name evidence="14" type="ORF">J4215_05480</name>
</gene>
<feature type="binding site" evidence="11">
    <location>
        <position position="479"/>
    </location>
    <ligand>
        <name>L-glutamine</name>
        <dbReference type="ChEBI" id="CHEBI:58359"/>
    </ligand>
</feature>
<dbReference type="GO" id="GO:0046872">
    <property type="term" value="F:metal ion binding"/>
    <property type="evidence" value="ECO:0007669"/>
    <property type="project" value="UniProtKB-KW"/>
</dbReference>
<dbReference type="Proteomes" id="UP000675968">
    <property type="component" value="Unassembled WGS sequence"/>
</dbReference>
<dbReference type="Pfam" id="PF00117">
    <property type="entry name" value="GATase"/>
    <property type="match status" value="1"/>
</dbReference>
<dbReference type="FunFam" id="3.40.50.880:FF:000002">
    <property type="entry name" value="CTP synthase"/>
    <property type="match status" value="1"/>
</dbReference>
<dbReference type="InterPro" id="IPR004468">
    <property type="entry name" value="CTP_synthase"/>
</dbReference>
<comment type="subunit">
    <text evidence="11">Homotetramer.</text>
</comment>
<dbReference type="GO" id="GO:0019856">
    <property type="term" value="P:pyrimidine nucleobase biosynthetic process"/>
    <property type="evidence" value="ECO:0007669"/>
    <property type="project" value="TreeGrafter"/>
</dbReference>
<feature type="binding site" evidence="11">
    <location>
        <position position="368"/>
    </location>
    <ligand>
        <name>L-glutamine</name>
        <dbReference type="ChEBI" id="CHEBI:58359"/>
    </ligand>
</feature>
<comment type="caution">
    <text evidence="11">Lacks conserved residue(s) required for the propagation of feature annotation.</text>
</comment>
<feature type="active site" evidence="11">
    <location>
        <position position="526"/>
    </location>
</feature>
<keyword evidence="4 11" id="KW-0479">Metal-binding</keyword>
<reference evidence="14" key="1">
    <citation type="submission" date="2021-03" db="EMBL/GenBank/DDBJ databases">
        <authorList>
            <person name="Jaffe A."/>
        </authorList>
    </citation>
    <scope>NUCLEOTIDE SEQUENCE</scope>
    <source>
        <strain evidence="14">RIFCSPLOWO2_01_FULL_AR10_48_17</strain>
    </source>
</reference>
<dbReference type="NCBIfam" id="NF003792">
    <property type="entry name" value="PRK05380.1"/>
    <property type="match status" value="1"/>
</dbReference>
<feature type="binding site" evidence="11">
    <location>
        <begin position="195"/>
        <end position="200"/>
    </location>
    <ligand>
        <name>CTP</name>
        <dbReference type="ChEBI" id="CHEBI:37563"/>
        <note>allosteric inhibitor</note>
    </ligand>
</feature>
<dbReference type="AlphaFoldDB" id="A0A8T4LFF5"/>
<proteinExistence type="inferred from homology"/>
<dbReference type="GO" id="GO:0005524">
    <property type="term" value="F:ATP binding"/>
    <property type="evidence" value="ECO:0007669"/>
    <property type="project" value="UniProtKB-KW"/>
</dbReference>
<keyword evidence="7 11" id="KW-0460">Magnesium</keyword>
<evidence type="ECO:0000256" key="5">
    <source>
        <dbReference type="ARBA" id="ARBA00022741"/>
    </source>
</evidence>
<dbReference type="CDD" id="cd01746">
    <property type="entry name" value="GATase1_CTP_Synthase"/>
    <property type="match status" value="1"/>
</dbReference>
<sequence>MKHPKQNGNKTKYIVVTGGVISGLGKGIVTASIGNLLKAHGFSATAIKIDPYLNFDAGTMRPTEHGEVFVTFDGGETDQDIGTYERFMDEKLSRTHNITTGQVFGSVIQRERNLEYAGKTVQVTPHIPDEIIRRIREIEQKTDADFILIEVGGVIGDYENVLFIEAVKQMYLKGDPMAFVHVVFLPVPNNLGEMKTKPAQHSIRALNELGIFPDFVIARSSQPIDDPRKEKLSVFSNIPVEATISAPDLETVYAEPLVFEQQGFSQKILNHFGLISRNMDYINSWREFVLSIKKASETKKIGIVGKYFDTGDFTLEDSYVSVIESVKHACWKHGIKPQIHWIDSKRFEKNSETLEELKELDGVIVPGGFGSSGVEGKIKAIQFCRENKIPFLGLCYGLQLAVVEYCRNVVGLKDAHTTEINPDTLFPVIDIMKEQKHNLETKNFGNTMRLGEYDAQLLPGSIVSSLYGKDVIKERHRHRYEVNPEYEKQIENAGLVFSGRNPQRRLVEFIELPGHPYFVATQAHPEFTSRPLRPHPLFNGFVAAMKQQKITLKTL</sequence>
<keyword evidence="6 11" id="KW-0067">ATP-binding</keyword>
<comment type="catalytic activity">
    <reaction evidence="10 11">
        <text>UTP + L-glutamine + ATP + H2O = CTP + L-glutamate + ADP + phosphate + 2 H(+)</text>
        <dbReference type="Rhea" id="RHEA:26426"/>
        <dbReference type="ChEBI" id="CHEBI:15377"/>
        <dbReference type="ChEBI" id="CHEBI:15378"/>
        <dbReference type="ChEBI" id="CHEBI:29985"/>
        <dbReference type="ChEBI" id="CHEBI:30616"/>
        <dbReference type="ChEBI" id="CHEBI:37563"/>
        <dbReference type="ChEBI" id="CHEBI:43474"/>
        <dbReference type="ChEBI" id="CHEBI:46398"/>
        <dbReference type="ChEBI" id="CHEBI:58359"/>
        <dbReference type="ChEBI" id="CHEBI:456216"/>
        <dbReference type="EC" id="6.3.4.2"/>
    </reaction>
</comment>
<reference evidence="14" key="2">
    <citation type="submission" date="2021-05" db="EMBL/GenBank/DDBJ databases">
        <title>Protein family content uncovers lineage relationships and bacterial pathway maintenance mechanisms in DPANN archaea.</title>
        <authorList>
            <person name="Castelle C.J."/>
            <person name="Meheust R."/>
            <person name="Jaffe A.L."/>
            <person name="Seitz K."/>
            <person name="Gong X."/>
            <person name="Baker B.J."/>
            <person name="Banfield J.F."/>
        </authorList>
    </citation>
    <scope>NUCLEOTIDE SEQUENCE</scope>
    <source>
        <strain evidence="14">RIFCSPLOWO2_01_FULL_AR10_48_17</strain>
    </source>
</reference>
<keyword evidence="9 11" id="KW-0665">Pyrimidine biosynthesis</keyword>
<evidence type="ECO:0000256" key="2">
    <source>
        <dbReference type="ARBA" id="ARBA00007533"/>
    </source>
</evidence>
<keyword evidence="5 11" id="KW-0547">Nucleotide-binding</keyword>
<dbReference type="PROSITE" id="PS51273">
    <property type="entry name" value="GATASE_TYPE_1"/>
    <property type="match status" value="1"/>
</dbReference>
<name>A0A8T4LFF5_9ARCH</name>
<feature type="binding site" evidence="11">
    <location>
        <position position="80"/>
    </location>
    <ligand>
        <name>ATP</name>
        <dbReference type="ChEBI" id="CHEBI:30616"/>
    </ligand>
</feature>
<feature type="binding site" evidence="11">
    <location>
        <position position="419"/>
    </location>
    <ligand>
        <name>L-glutamine</name>
        <dbReference type="ChEBI" id="CHEBI:58359"/>
    </ligand>
</feature>
<dbReference type="InterPro" id="IPR017456">
    <property type="entry name" value="CTP_synthase_N"/>
</dbReference>
<evidence type="ECO:0000256" key="11">
    <source>
        <dbReference type="HAMAP-Rule" id="MF_01227"/>
    </source>
</evidence>
<dbReference type="GO" id="GO:0044210">
    <property type="term" value="P:'de novo' CTP biosynthetic process"/>
    <property type="evidence" value="ECO:0007669"/>
    <property type="project" value="UniProtKB-UniRule"/>
</dbReference>
<comment type="catalytic activity">
    <reaction evidence="11">
        <text>L-glutamine + H2O = L-glutamate + NH4(+)</text>
        <dbReference type="Rhea" id="RHEA:15889"/>
        <dbReference type="ChEBI" id="CHEBI:15377"/>
        <dbReference type="ChEBI" id="CHEBI:28938"/>
        <dbReference type="ChEBI" id="CHEBI:29985"/>
        <dbReference type="ChEBI" id="CHEBI:58359"/>
    </reaction>
</comment>
<evidence type="ECO:0000256" key="10">
    <source>
        <dbReference type="ARBA" id="ARBA00047781"/>
    </source>
</evidence>
<comment type="similarity">
    <text evidence="2 11">Belongs to the CTP synthase family.</text>
</comment>
<dbReference type="HAMAP" id="MF_01227">
    <property type="entry name" value="PyrG"/>
    <property type="match status" value="1"/>
</dbReference>
<comment type="pathway">
    <text evidence="1 11">Pyrimidine metabolism; CTP biosynthesis via de novo pathway; CTP from UDP: step 2/2.</text>
</comment>
<feature type="active site" evidence="11">
    <location>
        <position position="524"/>
    </location>
</feature>
<comment type="activity regulation">
    <text evidence="11">Allosterically activated by GTP, when glutamine is the substrate; GTP has no effect on the reaction when ammonia is the substrate. The allosteric effector GTP functions by stabilizing the protein conformation that binds the tetrahedral intermediate(s) formed during glutamine hydrolysis. Inhibited by the product CTP, via allosteric rather than competitive inhibition.</text>
</comment>
<dbReference type="SUPFAM" id="SSF52317">
    <property type="entry name" value="Class I glutamine amidotransferase-like"/>
    <property type="match status" value="1"/>
</dbReference>
<feature type="binding site" evidence="11">
    <location>
        <begin position="157"/>
        <end position="159"/>
    </location>
    <ligand>
        <name>CTP</name>
        <dbReference type="ChEBI" id="CHEBI:37563"/>
        <note>allosteric inhibitor</note>
    </ligand>
</feature>
<evidence type="ECO:0000256" key="1">
    <source>
        <dbReference type="ARBA" id="ARBA00005171"/>
    </source>
</evidence>
<evidence type="ECO:0000256" key="4">
    <source>
        <dbReference type="ARBA" id="ARBA00022723"/>
    </source>
</evidence>
<dbReference type="GO" id="GO:0003883">
    <property type="term" value="F:CTP synthase activity"/>
    <property type="evidence" value="ECO:0007669"/>
    <property type="project" value="UniProtKB-UniRule"/>
</dbReference>
<protein>
    <recommendedName>
        <fullName evidence="11">CTP synthase</fullName>
        <ecNumber evidence="11">6.3.4.2</ecNumber>
    </recommendedName>
    <alternativeName>
        <fullName evidence="11">Cytidine 5'-triphosphate synthase</fullName>
    </alternativeName>
    <alternativeName>
        <fullName evidence="11">Cytidine triphosphate synthetase</fullName>
        <shortName evidence="11">CTP synthetase</shortName>
        <shortName evidence="11">CTPS</shortName>
    </alternativeName>
    <alternativeName>
        <fullName evidence="11">UTP--ammonia ligase</fullName>
    </alternativeName>
</protein>
<dbReference type="InterPro" id="IPR029062">
    <property type="entry name" value="Class_I_gatase-like"/>
</dbReference>
<evidence type="ECO:0000313" key="15">
    <source>
        <dbReference type="Proteomes" id="UP000675968"/>
    </source>
</evidence>
<feature type="domain" description="Glutamine amidotransferase" evidence="12">
    <location>
        <begin position="316"/>
        <end position="543"/>
    </location>
</feature>
<dbReference type="NCBIfam" id="TIGR00337">
    <property type="entry name" value="PyrG"/>
    <property type="match status" value="1"/>
</dbReference>
<dbReference type="FunFam" id="3.40.50.300:FF:000009">
    <property type="entry name" value="CTP synthase"/>
    <property type="match status" value="1"/>
</dbReference>
<dbReference type="GO" id="GO:0097268">
    <property type="term" value="C:cytoophidium"/>
    <property type="evidence" value="ECO:0007669"/>
    <property type="project" value="UniProtKB-ARBA"/>
</dbReference>
<dbReference type="EC" id="6.3.4.2" evidence="11"/>
<comment type="caution">
    <text evidence="14">The sequence shown here is derived from an EMBL/GenBank/DDBJ whole genome shotgun (WGS) entry which is preliminary data.</text>
</comment>
<dbReference type="Gene3D" id="3.40.50.880">
    <property type="match status" value="1"/>
</dbReference>
<dbReference type="SUPFAM" id="SSF52540">
    <property type="entry name" value="P-loop containing nucleoside triphosphate hydrolases"/>
    <property type="match status" value="1"/>
</dbReference>
<feature type="binding site" evidence="11">
    <location>
        <position position="231"/>
    </location>
    <ligand>
        <name>CTP</name>
        <dbReference type="ChEBI" id="CHEBI:37563"/>
        <note>allosteric inhibitor</note>
    </ligand>
</feature>